<keyword evidence="3" id="KW-1185">Reference proteome</keyword>
<dbReference type="AlphaFoldDB" id="A0A6G1HVJ4"/>
<accession>A0A6G1HVJ4</accession>
<evidence type="ECO:0000313" key="2">
    <source>
        <dbReference type="EMBL" id="KAF2400040.1"/>
    </source>
</evidence>
<feature type="domain" description="FHA" evidence="1">
    <location>
        <begin position="67"/>
        <end position="122"/>
    </location>
</feature>
<dbReference type="OrthoDB" id="444265at2759"/>
<dbReference type="Gene3D" id="2.60.200.20">
    <property type="match status" value="1"/>
</dbReference>
<gene>
    <name evidence="2" type="ORF">EJ06DRAFT_538234</name>
</gene>
<dbReference type="InterPro" id="IPR000253">
    <property type="entry name" value="FHA_dom"/>
</dbReference>
<dbReference type="EMBL" id="ML996696">
    <property type="protein sequence ID" value="KAF2400040.1"/>
    <property type="molecule type" value="Genomic_DNA"/>
</dbReference>
<dbReference type="Proteomes" id="UP000799640">
    <property type="component" value="Unassembled WGS sequence"/>
</dbReference>
<proteinExistence type="predicted"/>
<dbReference type="SMART" id="SM00240">
    <property type="entry name" value="FHA"/>
    <property type="match status" value="1"/>
</dbReference>
<dbReference type="PANTHER" id="PTHR23308">
    <property type="entry name" value="NUCLEAR INHIBITOR OF PROTEIN PHOSPHATASE-1"/>
    <property type="match status" value="1"/>
</dbReference>
<dbReference type="InterPro" id="IPR050923">
    <property type="entry name" value="Cell_Proc_Reg/RNA_Proc"/>
</dbReference>
<evidence type="ECO:0000259" key="1">
    <source>
        <dbReference type="PROSITE" id="PS50006"/>
    </source>
</evidence>
<dbReference type="InterPro" id="IPR008984">
    <property type="entry name" value="SMAD_FHA_dom_sf"/>
</dbReference>
<protein>
    <submittedName>
        <fullName evidence="2">SMAD/FHA domain-containing protein</fullName>
    </submittedName>
</protein>
<organism evidence="2 3">
    <name type="scientific">Trichodelitschia bisporula</name>
    <dbReference type="NCBI Taxonomy" id="703511"/>
    <lineage>
        <taxon>Eukaryota</taxon>
        <taxon>Fungi</taxon>
        <taxon>Dikarya</taxon>
        <taxon>Ascomycota</taxon>
        <taxon>Pezizomycotina</taxon>
        <taxon>Dothideomycetes</taxon>
        <taxon>Dothideomycetes incertae sedis</taxon>
        <taxon>Phaeotrichales</taxon>
        <taxon>Phaeotrichaceae</taxon>
        <taxon>Trichodelitschia</taxon>
    </lineage>
</organism>
<dbReference type="PROSITE" id="PS50006">
    <property type="entry name" value="FHA_DOMAIN"/>
    <property type="match status" value="1"/>
</dbReference>
<evidence type="ECO:0000313" key="3">
    <source>
        <dbReference type="Proteomes" id="UP000799640"/>
    </source>
</evidence>
<name>A0A6G1HVJ4_9PEZI</name>
<sequence>MEKEKPNYRPTGILAREANRVAGTKIILKYHEPAEARKPAPKSGWRLFVFKGAEAMEGIQLWERSCWLIGRERAVADILAEHPSVSGQHAVLQFRYRGEGGVRPYIMDLESAHGTFLNGERCEGGRYVELREGDVLRFGGSEREYVVMVPPKEGEKEE</sequence>
<dbReference type="SUPFAM" id="SSF49879">
    <property type="entry name" value="SMAD/FHA domain"/>
    <property type="match status" value="1"/>
</dbReference>
<reference evidence="2" key="1">
    <citation type="journal article" date="2020" name="Stud. Mycol.">
        <title>101 Dothideomycetes genomes: a test case for predicting lifestyles and emergence of pathogens.</title>
        <authorList>
            <person name="Haridas S."/>
            <person name="Albert R."/>
            <person name="Binder M."/>
            <person name="Bloem J."/>
            <person name="Labutti K."/>
            <person name="Salamov A."/>
            <person name="Andreopoulos B."/>
            <person name="Baker S."/>
            <person name="Barry K."/>
            <person name="Bills G."/>
            <person name="Bluhm B."/>
            <person name="Cannon C."/>
            <person name="Castanera R."/>
            <person name="Culley D."/>
            <person name="Daum C."/>
            <person name="Ezra D."/>
            <person name="Gonzalez J."/>
            <person name="Henrissat B."/>
            <person name="Kuo A."/>
            <person name="Liang C."/>
            <person name="Lipzen A."/>
            <person name="Lutzoni F."/>
            <person name="Magnuson J."/>
            <person name="Mondo S."/>
            <person name="Nolan M."/>
            <person name="Ohm R."/>
            <person name="Pangilinan J."/>
            <person name="Park H.-J."/>
            <person name="Ramirez L."/>
            <person name="Alfaro M."/>
            <person name="Sun H."/>
            <person name="Tritt A."/>
            <person name="Yoshinaga Y."/>
            <person name="Zwiers L.-H."/>
            <person name="Turgeon B."/>
            <person name="Goodwin S."/>
            <person name="Spatafora J."/>
            <person name="Crous P."/>
            <person name="Grigoriev I."/>
        </authorList>
    </citation>
    <scope>NUCLEOTIDE SEQUENCE</scope>
    <source>
        <strain evidence="2">CBS 262.69</strain>
    </source>
</reference>
<dbReference type="Pfam" id="PF00498">
    <property type="entry name" value="FHA"/>
    <property type="match status" value="1"/>
</dbReference>